<evidence type="ECO:0000256" key="7">
    <source>
        <dbReference type="ARBA" id="ARBA00023136"/>
    </source>
</evidence>
<comment type="caution">
    <text evidence="14">Lacks conserved residue(s) required for the propagation of feature annotation.</text>
</comment>
<keyword evidence="2" id="KW-1003">Cell membrane</keyword>
<evidence type="ECO:0000256" key="10">
    <source>
        <dbReference type="ARBA" id="ARBA00023180"/>
    </source>
</evidence>
<dbReference type="PRINTS" id="PR00254">
    <property type="entry name" value="NICOTINICR"/>
</dbReference>
<reference evidence="17 18" key="1">
    <citation type="submission" date="2020-08" db="EMBL/GenBank/DDBJ databases">
        <authorList>
            <person name="Hejnol A."/>
        </authorList>
    </citation>
    <scope>NUCLEOTIDE SEQUENCE [LARGE SCALE GENOMIC DNA]</scope>
</reference>
<dbReference type="SUPFAM" id="SSF90112">
    <property type="entry name" value="Neurotransmitter-gated ion-channel transmembrane pore"/>
    <property type="match status" value="1"/>
</dbReference>
<dbReference type="CDD" id="cd18997">
    <property type="entry name" value="LGIC_ECD_nAChR"/>
    <property type="match status" value="1"/>
</dbReference>
<dbReference type="PROSITE" id="PS00236">
    <property type="entry name" value="NEUROTR_ION_CHANNEL"/>
    <property type="match status" value="1"/>
</dbReference>
<dbReference type="Proteomes" id="UP000549394">
    <property type="component" value="Unassembled WGS sequence"/>
</dbReference>
<keyword evidence="8" id="KW-1015">Disulfide bond</keyword>
<dbReference type="GO" id="GO:0022848">
    <property type="term" value="F:acetylcholine-gated monoatomic cation-selective channel activity"/>
    <property type="evidence" value="ECO:0007669"/>
    <property type="project" value="InterPro"/>
</dbReference>
<dbReference type="InterPro" id="IPR018000">
    <property type="entry name" value="Neurotransmitter_ion_chnl_CS"/>
</dbReference>
<dbReference type="SUPFAM" id="SSF63712">
    <property type="entry name" value="Nicotinic receptor ligand binding domain-like"/>
    <property type="match status" value="1"/>
</dbReference>
<evidence type="ECO:0000256" key="6">
    <source>
        <dbReference type="ARBA" id="ARBA00023065"/>
    </source>
</evidence>
<keyword evidence="14" id="KW-0732">Signal</keyword>
<comment type="subcellular location">
    <subcellularLocation>
        <location evidence="13">Synaptic cell membrane</location>
        <topology evidence="13">Multi-pass membrane protein</topology>
    </subcellularLocation>
</comment>
<dbReference type="Gene3D" id="2.70.170.10">
    <property type="entry name" value="Neurotransmitter-gated ion-channel ligand-binding domain"/>
    <property type="match status" value="1"/>
</dbReference>
<dbReference type="PANTHER" id="PTHR18945">
    <property type="entry name" value="NEUROTRANSMITTER GATED ION CHANNEL"/>
    <property type="match status" value="1"/>
</dbReference>
<evidence type="ECO:0000256" key="8">
    <source>
        <dbReference type="ARBA" id="ARBA00023157"/>
    </source>
</evidence>
<organism evidence="17 18">
    <name type="scientific">Dimorphilus gyrociliatus</name>
    <dbReference type="NCBI Taxonomy" id="2664684"/>
    <lineage>
        <taxon>Eukaryota</taxon>
        <taxon>Metazoa</taxon>
        <taxon>Spiralia</taxon>
        <taxon>Lophotrochozoa</taxon>
        <taxon>Annelida</taxon>
        <taxon>Polychaeta</taxon>
        <taxon>Polychaeta incertae sedis</taxon>
        <taxon>Dinophilidae</taxon>
        <taxon>Dimorphilus</taxon>
    </lineage>
</organism>
<keyword evidence="9" id="KW-0675">Receptor</keyword>
<dbReference type="InterPro" id="IPR038050">
    <property type="entry name" value="Neuro_actylchol_rec"/>
</dbReference>
<keyword evidence="7 14" id="KW-0472">Membrane</keyword>
<keyword evidence="4 14" id="KW-1133">Transmembrane helix</keyword>
<keyword evidence="10" id="KW-0325">Glycoprotein</keyword>
<dbReference type="InterPro" id="IPR006202">
    <property type="entry name" value="Neur_chan_lig-bd"/>
</dbReference>
<evidence type="ECO:0000256" key="5">
    <source>
        <dbReference type="ARBA" id="ARBA00023018"/>
    </source>
</evidence>
<dbReference type="AlphaFoldDB" id="A0A7I8W458"/>
<evidence type="ECO:0000256" key="12">
    <source>
        <dbReference type="ARBA" id="ARBA00023303"/>
    </source>
</evidence>
<dbReference type="GO" id="GO:0004888">
    <property type="term" value="F:transmembrane signaling receptor activity"/>
    <property type="evidence" value="ECO:0007669"/>
    <property type="project" value="InterPro"/>
</dbReference>
<dbReference type="GO" id="GO:0045211">
    <property type="term" value="C:postsynaptic membrane"/>
    <property type="evidence" value="ECO:0007669"/>
    <property type="project" value="InterPro"/>
</dbReference>
<gene>
    <name evidence="17" type="ORF">DGYR_LOCUS10629</name>
</gene>
<protein>
    <submittedName>
        <fullName evidence="17">DgyrCDS11285</fullName>
    </submittedName>
</protein>
<dbReference type="OrthoDB" id="6108060at2759"/>
<feature type="domain" description="Neurotransmitter-gated ion-channel ligand-binding" evidence="15">
    <location>
        <begin position="33"/>
        <end position="242"/>
    </location>
</feature>
<keyword evidence="11" id="KW-1071">Ligand-gated ion channel</keyword>
<feature type="chain" id="PRO_5029931498" evidence="14">
    <location>
        <begin position="19"/>
        <end position="337"/>
    </location>
</feature>
<evidence type="ECO:0000256" key="11">
    <source>
        <dbReference type="ARBA" id="ARBA00023286"/>
    </source>
</evidence>
<proteinExistence type="inferred from homology"/>
<feature type="transmembrane region" description="Helical" evidence="14">
    <location>
        <begin position="243"/>
        <end position="265"/>
    </location>
</feature>
<dbReference type="Pfam" id="PF02932">
    <property type="entry name" value="Neur_chan_memb"/>
    <property type="match status" value="1"/>
</dbReference>
<feature type="transmembrane region" description="Helical" evidence="14">
    <location>
        <begin position="277"/>
        <end position="296"/>
    </location>
</feature>
<evidence type="ECO:0000313" key="18">
    <source>
        <dbReference type="Proteomes" id="UP000549394"/>
    </source>
</evidence>
<name>A0A7I8W458_9ANNE</name>
<evidence type="ECO:0000256" key="13">
    <source>
        <dbReference type="ARBA" id="ARBA00034099"/>
    </source>
</evidence>
<sequence length="337" mass="38524">MKLFFILLFHSCIPTITSCNGSSNSNLNMSYEKKIILDLLANYKLVGLNGRPVINDSTATIVELGLGLVQIDLDEKNRVLTTSMWVKHKWQDEYLRWSPEDYGGLVKIRINPKFVWKPDIMLYNTAAVKIDEREALMVVTHTGKVQWLPHQIFKSSCSVDVRSFPFDEQHCQLWFGSWTYFNSEIDARLFKKAKGIDLRAFQTDYKESCPWEIANTTAKKLFFPSQKDAFGVLTFSLSLKRKFVFTSYVLTLPCVFLAALSLLVFLLPPDRPDRTSLAMSTFSSFLVLLLILVEAAPPTASNIPLLGKLSITRYKDLQHTIHTIHSWQKIIDTLNCV</sequence>
<dbReference type="CDD" id="cd19051">
    <property type="entry name" value="LGIC_TM_cation"/>
    <property type="match status" value="1"/>
</dbReference>
<dbReference type="Pfam" id="PF02931">
    <property type="entry name" value="Neur_chan_LBD"/>
    <property type="match status" value="1"/>
</dbReference>
<dbReference type="Gene3D" id="1.20.58.390">
    <property type="entry name" value="Neurotransmitter-gated ion-channel transmembrane domain"/>
    <property type="match status" value="1"/>
</dbReference>
<evidence type="ECO:0000256" key="2">
    <source>
        <dbReference type="ARBA" id="ARBA00022475"/>
    </source>
</evidence>
<keyword evidence="12 14" id="KW-0407">Ion channel</keyword>
<accession>A0A7I8W458</accession>
<comment type="similarity">
    <text evidence="14">Belongs to the ligand-gated ion channel (TC 1.A.9) family.</text>
</comment>
<comment type="caution">
    <text evidence="17">The sequence shown here is derived from an EMBL/GenBank/DDBJ whole genome shotgun (WGS) entry which is preliminary data.</text>
</comment>
<keyword evidence="3 14" id="KW-0812">Transmembrane</keyword>
<dbReference type="PROSITE" id="PS51257">
    <property type="entry name" value="PROKAR_LIPOPROTEIN"/>
    <property type="match status" value="1"/>
</dbReference>
<dbReference type="InterPro" id="IPR036734">
    <property type="entry name" value="Neur_chan_lig-bd_sf"/>
</dbReference>
<dbReference type="PRINTS" id="PR00252">
    <property type="entry name" value="NRIONCHANNEL"/>
</dbReference>
<dbReference type="EMBL" id="CAJFCJ010000019">
    <property type="protein sequence ID" value="CAD5122885.1"/>
    <property type="molecule type" value="Genomic_DNA"/>
</dbReference>
<dbReference type="InterPro" id="IPR006201">
    <property type="entry name" value="Neur_channel"/>
</dbReference>
<evidence type="ECO:0000256" key="4">
    <source>
        <dbReference type="ARBA" id="ARBA00022989"/>
    </source>
</evidence>
<dbReference type="FunFam" id="2.70.170.10:FF:000028">
    <property type="entry name" value="AcetylCholine Receptor"/>
    <property type="match status" value="1"/>
</dbReference>
<evidence type="ECO:0000256" key="3">
    <source>
        <dbReference type="ARBA" id="ARBA00022692"/>
    </source>
</evidence>
<feature type="signal peptide" evidence="14">
    <location>
        <begin position="1"/>
        <end position="18"/>
    </location>
</feature>
<evidence type="ECO:0000256" key="1">
    <source>
        <dbReference type="ARBA" id="ARBA00022448"/>
    </source>
</evidence>
<evidence type="ECO:0000259" key="15">
    <source>
        <dbReference type="Pfam" id="PF02931"/>
    </source>
</evidence>
<evidence type="ECO:0000256" key="14">
    <source>
        <dbReference type="RuleBase" id="RU000687"/>
    </source>
</evidence>
<keyword evidence="18" id="KW-1185">Reference proteome</keyword>
<dbReference type="InterPro" id="IPR036719">
    <property type="entry name" value="Neuro-gated_channel_TM_sf"/>
</dbReference>
<dbReference type="InterPro" id="IPR006029">
    <property type="entry name" value="Neurotrans-gated_channel_TM"/>
</dbReference>
<keyword evidence="5" id="KW-0770">Synapse</keyword>
<dbReference type="InterPro" id="IPR002394">
    <property type="entry name" value="Nicotinic_acetylcholine_rcpt"/>
</dbReference>
<keyword evidence="6 14" id="KW-0406">Ion transport</keyword>
<evidence type="ECO:0000313" key="17">
    <source>
        <dbReference type="EMBL" id="CAD5122885.1"/>
    </source>
</evidence>
<keyword evidence="1 14" id="KW-0813">Transport</keyword>
<evidence type="ECO:0000256" key="9">
    <source>
        <dbReference type="ARBA" id="ARBA00023170"/>
    </source>
</evidence>
<evidence type="ECO:0000259" key="16">
    <source>
        <dbReference type="Pfam" id="PF02932"/>
    </source>
</evidence>
<feature type="domain" description="Neurotransmitter-gated ion-channel transmembrane" evidence="16">
    <location>
        <begin position="252"/>
        <end position="308"/>
    </location>
</feature>